<dbReference type="AlphaFoldDB" id="A0A0F9YKZ7"/>
<dbReference type="InterPro" id="IPR014710">
    <property type="entry name" value="RmlC-like_jellyroll"/>
</dbReference>
<gene>
    <name evidence="2" type="ORF">UR21_C0004G0044</name>
</gene>
<dbReference type="InterPro" id="IPR011051">
    <property type="entry name" value="RmlC_Cupin_sf"/>
</dbReference>
<evidence type="ECO:0000313" key="3">
    <source>
        <dbReference type="Proteomes" id="UP000034803"/>
    </source>
</evidence>
<evidence type="ECO:0000313" key="2">
    <source>
        <dbReference type="EMBL" id="KKP31908.1"/>
    </source>
</evidence>
<feature type="domain" description="(S)-ureidoglycine aminohydrolase cupin" evidence="1">
    <location>
        <begin position="49"/>
        <end position="91"/>
    </location>
</feature>
<dbReference type="EMBL" id="LBOI01000004">
    <property type="protein sequence ID" value="KKP31908.1"/>
    <property type="molecule type" value="Genomic_DNA"/>
</dbReference>
<dbReference type="InterPro" id="IPR008579">
    <property type="entry name" value="UGlyAH_Cupin_dom"/>
</dbReference>
<evidence type="ECO:0000259" key="1">
    <source>
        <dbReference type="Pfam" id="PF05899"/>
    </source>
</evidence>
<accession>A0A0F9YKZ7</accession>
<dbReference type="Gene3D" id="2.60.120.10">
    <property type="entry name" value="Jelly Rolls"/>
    <property type="match status" value="1"/>
</dbReference>
<organism evidence="2 3">
    <name type="scientific">Candidatus Woesebacteria bacterium GW2011_GWC2_31_9</name>
    <dbReference type="NCBI Taxonomy" id="1618586"/>
    <lineage>
        <taxon>Bacteria</taxon>
        <taxon>Candidatus Woeseibacteriota</taxon>
    </lineage>
</organism>
<sequence length="113" mass="12706">MKLVKSTQTKKFKNSDVCIAIEYPLNDKDINVAVIKLKGRYPNKGSAINKKCKEMAYISKGKGQVTVNGLTKKLSKGDVVLIDKGEKYFWNGNMEMVMPCTPAWTHQQHSIVD</sequence>
<reference evidence="2 3" key="1">
    <citation type="journal article" date="2015" name="Nature">
        <title>rRNA introns, odd ribosomes, and small enigmatic genomes across a large radiation of phyla.</title>
        <authorList>
            <person name="Brown C.T."/>
            <person name="Hug L.A."/>
            <person name="Thomas B.C."/>
            <person name="Sharon I."/>
            <person name="Castelle C.J."/>
            <person name="Singh A."/>
            <person name="Wilkins M.J."/>
            <person name="Williams K.H."/>
            <person name="Banfield J.F."/>
        </authorList>
    </citation>
    <scope>NUCLEOTIDE SEQUENCE [LARGE SCALE GENOMIC DNA]</scope>
</reference>
<dbReference type="Pfam" id="PF05899">
    <property type="entry name" value="Cupin_3"/>
    <property type="match status" value="1"/>
</dbReference>
<comment type="caution">
    <text evidence="2">The sequence shown here is derived from an EMBL/GenBank/DDBJ whole genome shotgun (WGS) entry which is preliminary data.</text>
</comment>
<protein>
    <recommendedName>
        <fullName evidence="1">(S)-ureidoglycine aminohydrolase cupin domain-containing protein</fullName>
    </recommendedName>
</protein>
<name>A0A0F9YKZ7_9BACT</name>
<proteinExistence type="predicted"/>
<dbReference type="SUPFAM" id="SSF51182">
    <property type="entry name" value="RmlC-like cupins"/>
    <property type="match status" value="1"/>
</dbReference>
<dbReference type="Proteomes" id="UP000034803">
    <property type="component" value="Unassembled WGS sequence"/>
</dbReference>